<dbReference type="GO" id="GO:0008381">
    <property type="term" value="F:mechanosensitive monoatomic ion channel activity"/>
    <property type="evidence" value="ECO:0007669"/>
    <property type="project" value="InterPro"/>
</dbReference>
<evidence type="ECO:0000313" key="17">
    <source>
        <dbReference type="EMBL" id="ROL51552.1"/>
    </source>
</evidence>
<keyword evidence="6 12" id="KW-1133">Transmembrane helix</keyword>
<dbReference type="GO" id="GO:0005886">
    <property type="term" value="C:plasma membrane"/>
    <property type="evidence" value="ECO:0007669"/>
    <property type="project" value="UniProtKB-SubCell"/>
</dbReference>
<evidence type="ECO:0000256" key="9">
    <source>
        <dbReference type="ARBA" id="ARBA00023303"/>
    </source>
</evidence>
<feature type="transmembrane region" description="Helical" evidence="12">
    <location>
        <begin position="445"/>
        <end position="464"/>
    </location>
</feature>
<sequence length="1996" mass="230114">MSTSPEPLLKEEKEKESMNEVLVVDCVEEEKKKESLSIHSTHLSSQEDIQQISAATDPELPSEQSSDLKNKWHLVLDRLTVLFLKFLEYFHKLKLFIWWLLEMHIIKIVSTYIILLSIKEVSLLNYVFLISWAFALPYKQYRVLASSVCTVWTCVIIVCKMLYQLETIKPSNYSINCTMPHNYTKEEKKYMNQSLLYSGAVDPAKWVGLEKSKTEHLLVYLRVCFLLVINVMGQRMDLYSMLHGFALAVVMYRRRRKAIAEIWPKYCCFLACMITFQYFICIGIPPAACKDYPWRFPSSTTNSNVIKWLFLPDFHTQPNSMFLTYDFMLLLCASLQRQVFDEENKAAVRLMAGDNVEICRDLDAASFSVHNPVPDFIHCRSYLDMLKVIMFSYLFWFVLTIIFITGTTRISIFCMGYLVACFYFLLFGGDLLLKPIKKILRYWDFLIAYNLFVITMKNVFAILACGYIKSLVKKSCWLIQLLSLACTIKEYKGLEGLSSGTCELPQDEAGIIWDSICFTFLLLQRRVFMSYYFLHVVADIRAGQILASRGAELFQASIVKAVRARLEEEKRSMEQLKRQMDRIKTRQQKFKRGKEKMLSMAQVSGDEQKLIPPDENDENDDDVVRSGDYYLFETDSEEEEEDDEKKDEEPPKRSAFHRAIRKFASALVALPRSVIKLPKTVLQYLIRAAKFVYHTWITDSKAALKERGKGSRYFWKRYGRRHRKDKKEGHVAIEVGEEERQSSEEEKTDGPDNIIKRVFNIIKFTWVLFLTTVESITKWLNSVCREYIDISTGNVPSRESIHVYYQKQMKLTGSRESGLDRISEEDSGSYRARRRRVGHSLDSFASRDSFSSAYTEATMLFSRQSTLDDLDDMPQNIPKTSERARPKLRKMYGLDMSNSSADSGSSVISSEATQCVTLFSRQGTNDTIDEAEDERDQVEDKKETAEPGRRASEDKPEEADHEEVMLEETAEEVEEEVQWDLVDPEEAVEDVQVPQLESEEHLKEEQCVTEDEEGEQPFQQDECESSGPENVQTDVVSGQLITPDTDAPNTSDADVPPSYSKAVSFDRLSVSDESDSDKRLMLMTPDSRSDLDDPLLPSTTTELTASELLLNKMFYDEELENSESFYKSQPLGLQLCYALYNLLVAHSEMVCFLVIILNHMISASMATLVLPILIFLWAMLSVPRPSKRFWMTAIVYTEVTIVIKYFFQFSFFPFNQNVEFSRTKPYHPPNILGIEKKDGYVLYDLLQLLMLFFHRSILKCHGLWDEDDPKMSQKDACLHQDEPVDEEKMAVVIPAEEEKSFPAYSLKTVNLGMSMDSSQVLMQVRYPEHRPHLRRQSTSGGSHLSRRSSVRSKRGSTSTRNSIRRENSEPEVPQKSRKEMIMEKVREQLIKAKVYLLKKLVKIYQPIRQFYYNLIHPEYNAVTDVYVFMFLADTVDFIIIVFGFSAFGKHQGGDITSSLSEDQVPGPFLVMVLIQFSTMVVDRALYLRKTVTGKLIFQVVLVFGIHFWMFFILPAITERRFSQNTIAQLWYFVKCIYFGLSAYQIRCGYPTRILGNFLTKSYNYLNLFLFQGFRLIPFLTELRAVMDWVWTDTTLSLSSWICVEDIYAHIFILKCWRESEKRNPQPRGQKKKKVVKYGMGGMIVMLLICIVWFPLLFMSLVKSVAGVVNSPLDVSVTLTLGGLQPIFTMSAQQNHIKNVSEETFKKFTDGYINDASAMMFLESYTPEDLIIAKLEGSSNSLWTISPPSKTNLVEMLNGSNFPLTIAWSIQRNLSLGAKAEIASGKHSIELDKITRDKLKEQLRNNDNTPTKEVPVLIKNIFPRYIRAPSDSNAKPIDQLYPGSAQEKRYMDINLSLHKTSKNSLEGVQEWWIVNQTERGLSTSFKHKNESGLEIYIFSDQVSPPSLGFLAGYGIMGLYMSVVLVIGKFVREFFSGISHTIMFEELPNVNRILKLCTDIFLVRETGELDLEEDLYAKLIFLYRSPETMIKWTREKSE</sequence>
<feature type="compositionally biased region" description="Basic residues" evidence="11">
    <location>
        <begin position="1344"/>
        <end position="1354"/>
    </location>
</feature>
<evidence type="ECO:0000259" key="15">
    <source>
        <dbReference type="Pfam" id="PF23188"/>
    </source>
</evidence>
<dbReference type="Pfam" id="PF23188">
    <property type="entry name" value="THU_Piezo1"/>
    <property type="match status" value="1"/>
</dbReference>
<evidence type="ECO:0000256" key="10">
    <source>
        <dbReference type="SAM" id="Coils"/>
    </source>
</evidence>
<feature type="transmembrane region" description="Helical" evidence="12">
    <location>
        <begin position="144"/>
        <end position="163"/>
    </location>
</feature>
<evidence type="ECO:0000259" key="14">
    <source>
        <dbReference type="Pfam" id="PF15917"/>
    </source>
</evidence>
<feature type="compositionally biased region" description="Acidic residues" evidence="11">
    <location>
        <begin position="635"/>
        <end position="646"/>
    </location>
</feature>
<comment type="subcellular location">
    <subcellularLocation>
        <location evidence="1">Cell membrane</location>
        <topology evidence="1">Multi-pass membrane protein</topology>
    </subcellularLocation>
</comment>
<organism evidence="17 18">
    <name type="scientific">Anabarilius grahami</name>
    <name type="common">Kanglang fish</name>
    <name type="synonym">Barilius grahami</name>
    <dbReference type="NCBI Taxonomy" id="495550"/>
    <lineage>
        <taxon>Eukaryota</taxon>
        <taxon>Metazoa</taxon>
        <taxon>Chordata</taxon>
        <taxon>Craniata</taxon>
        <taxon>Vertebrata</taxon>
        <taxon>Euteleostomi</taxon>
        <taxon>Actinopterygii</taxon>
        <taxon>Neopterygii</taxon>
        <taxon>Teleostei</taxon>
        <taxon>Ostariophysi</taxon>
        <taxon>Cypriniformes</taxon>
        <taxon>Xenocyprididae</taxon>
        <taxon>Xenocypridinae</taxon>
        <taxon>Xenocypridinae incertae sedis</taxon>
        <taxon>Anabarilius</taxon>
    </lineage>
</organism>
<feature type="region of interest" description="Disordered" evidence="11">
    <location>
        <begin position="920"/>
        <end position="1031"/>
    </location>
</feature>
<evidence type="ECO:0000256" key="7">
    <source>
        <dbReference type="ARBA" id="ARBA00023065"/>
    </source>
</evidence>
<feature type="transmembrane region" description="Helical" evidence="12">
    <location>
        <begin position="238"/>
        <end position="254"/>
    </location>
</feature>
<reference evidence="17 18" key="1">
    <citation type="submission" date="2018-10" db="EMBL/GenBank/DDBJ databases">
        <title>Genome assembly for a Yunnan-Guizhou Plateau 3E fish, Anabarilius grahami (Regan), and its evolutionary and genetic applications.</title>
        <authorList>
            <person name="Jiang W."/>
        </authorList>
    </citation>
    <scope>NUCLEOTIDE SEQUENCE [LARGE SCALE GENOMIC DNA]</scope>
    <source>
        <strain evidence="17">AG-KIZ</strain>
        <tissue evidence="17">Muscle</tissue>
    </source>
</reference>
<evidence type="ECO:0000256" key="6">
    <source>
        <dbReference type="ARBA" id="ARBA00022989"/>
    </source>
</evidence>
<feature type="region of interest" description="Disordered" evidence="11">
    <location>
        <begin position="1331"/>
        <end position="1378"/>
    </location>
</feature>
<evidence type="ECO:0000256" key="8">
    <source>
        <dbReference type="ARBA" id="ARBA00023136"/>
    </source>
</evidence>
<evidence type="ECO:0000256" key="4">
    <source>
        <dbReference type="ARBA" id="ARBA00022475"/>
    </source>
</evidence>
<keyword evidence="8 12" id="KW-0472">Membrane</keyword>
<dbReference type="PANTHER" id="PTHR47049">
    <property type="entry name" value="PIEZO-TYPE MECHANOSENSITIVE ION CHANNEL HOMOLOG"/>
    <property type="match status" value="1"/>
</dbReference>
<keyword evidence="4" id="KW-1003">Cell membrane</keyword>
<feature type="transmembrane region" description="Helical" evidence="12">
    <location>
        <begin position="322"/>
        <end position="340"/>
    </location>
</feature>
<feature type="compositionally biased region" description="Basic and acidic residues" evidence="11">
    <location>
        <begin position="938"/>
        <end position="954"/>
    </location>
</feature>
<accession>A0A3N0YZV2</accession>
<comment type="similarity">
    <text evidence="2">Belongs to the PIEZO (TC 1.A.75) family.</text>
</comment>
<evidence type="ECO:0000313" key="18">
    <source>
        <dbReference type="Proteomes" id="UP000281406"/>
    </source>
</evidence>
<feature type="compositionally biased region" description="Acidic residues" evidence="11">
    <location>
        <begin position="927"/>
        <end position="937"/>
    </location>
</feature>
<feature type="transmembrane region" description="Helical" evidence="12">
    <location>
        <begin position="1495"/>
        <end position="1517"/>
    </location>
</feature>
<dbReference type="EMBL" id="RJVU01018580">
    <property type="protein sequence ID" value="ROL51552.1"/>
    <property type="molecule type" value="Genomic_DNA"/>
</dbReference>
<feature type="compositionally biased region" description="Basic and acidic residues" evidence="11">
    <location>
        <begin position="1363"/>
        <end position="1378"/>
    </location>
</feature>
<keyword evidence="7" id="KW-0406">Ion transport</keyword>
<feature type="domain" description="Piezo non-specific cation channel cap" evidence="13">
    <location>
        <begin position="1697"/>
        <end position="1993"/>
    </location>
</feature>
<evidence type="ECO:0000256" key="3">
    <source>
        <dbReference type="ARBA" id="ARBA00022448"/>
    </source>
</evidence>
<keyword evidence="3" id="KW-0813">Transport</keyword>
<dbReference type="Pfam" id="PF12166">
    <property type="entry name" value="Piezo_cap"/>
    <property type="match status" value="1"/>
</dbReference>
<feature type="coiled-coil region" evidence="10">
    <location>
        <begin position="559"/>
        <end position="593"/>
    </location>
</feature>
<feature type="transmembrane region" description="Helical" evidence="12">
    <location>
        <begin position="1637"/>
        <end position="1661"/>
    </location>
</feature>
<dbReference type="InterPro" id="IPR031805">
    <property type="entry name" value="Piezo_TM25-28"/>
</dbReference>
<feature type="transmembrane region" description="Helical" evidence="12">
    <location>
        <begin position="1597"/>
        <end position="1616"/>
    </location>
</feature>
<dbReference type="InterPro" id="IPR056768">
    <property type="entry name" value="THU_Piezo"/>
</dbReference>
<evidence type="ECO:0000256" key="12">
    <source>
        <dbReference type="SAM" id="Phobius"/>
    </source>
</evidence>
<feature type="transmembrane region" description="Helical" evidence="12">
    <location>
        <begin position="1906"/>
        <end position="1926"/>
    </location>
</feature>
<proteinExistence type="inferred from homology"/>
<evidence type="ECO:0000256" key="5">
    <source>
        <dbReference type="ARBA" id="ARBA00022692"/>
    </source>
</evidence>
<feature type="transmembrane region" description="Helical" evidence="12">
    <location>
        <begin position="1468"/>
        <end position="1486"/>
    </location>
</feature>
<feature type="transmembrane region" description="Helical" evidence="12">
    <location>
        <begin position="1137"/>
        <end position="1157"/>
    </location>
</feature>
<feature type="transmembrane region" description="Helical" evidence="12">
    <location>
        <begin position="1425"/>
        <end position="1448"/>
    </location>
</feature>
<feature type="domain" description="Piezo THU9 and anchor" evidence="16">
    <location>
        <begin position="1423"/>
        <end position="1659"/>
    </location>
</feature>
<dbReference type="InterPro" id="IPR031334">
    <property type="entry name" value="Piezo_cap_dom"/>
</dbReference>
<dbReference type="Pfam" id="PF15917">
    <property type="entry name" value="Piezo_TM25-28"/>
    <property type="match status" value="1"/>
</dbReference>
<feature type="transmembrane region" description="Helical" evidence="12">
    <location>
        <begin position="410"/>
        <end position="433"/>
    </location>
</feature>
<evidence type="ECO:0000256" key="2">
    <source>
        <dbReference type="ARBA" id="ARBA00007821"/>
    </source>
</evidence>
<dbReference type="InterPro" id="IPR027272">
    <property type="entry name" value="Piezo"/>
</dbReference>
<feature type="domain" description="Piezo TM25-28" evidence="14">
    <location>
        <begin position="364"/>
        <end position="708"/>
    </location>
</feature>
<evidence type="ECO:0000259" key="13">
    <source>
        <dbReference type="Pfam" id="PF12166"/>
    </source>
</evidence>
<feature type="region of interest" description="Disordered" evidence="11">
    <location>
        <begin position="1040"/>
        <end position="1059"/>
    </location>
</feature>
<comment type="caution">
    <text evidence="17">The sequence shown here is derived from an EMBL/GenBank/DDBJ whole genome shotgun (WGS) entry which is preliminary data.</text>
</comment>
<feature type="compositionally biased region" description="Acidic residues" evidence="11">
    <location>
        <begin position="955"/>
        <end position="989"/>
    </location>
</feature>
<feature type="transmembrane region" description="Helical" evidence="12">
    <location>
        <begin position="385"/>
        <end position="404"/>
    </location>
</feature>
<feature type="domain" description="Piezo transmembrane helical unit" evidence="15">
    <location>
        <begin position="1144"/>
        <end position="1265"/>
    </location>
</feature>
<dbReference type="PANTHER" id="PTHR47049:SF6">
    <property type="entry name" value="PIEZO-TYPE MECHANOSENSITIVE ION CHANNEL COMPONENT"/>
    <property type="match status" value="1"/>
</dbReference>
<feature type="transmembrane region" description="Helical" evidence="12">
    <location>
        <begin position="1561"/>
        <end position="1577"/>
    </location>
</feature>
<name>A0A3N0YZV2_ANAGA</name>
<keyword evidence="10" id="KW-0175">Coiled coil</keyword>
<dbReference type="Proteomes" id="UP000281406">
    <property type="component" value="Unassembled WGS sequence"/>
</dbReference>
<feature type="compositionally biased region" description="Polar residues" evidence="11">
    <location>
        <begin position="1040"/>
        <end position="1052"/>
    </location>
</feature>
<evidence type="ECO:0000259" key="16">
    <source>
        <dbReference type="Pfam" id="PF24874"/>
    </source>
</evidence>
<feature type="region of interest" description="Disordered" evidence="11">
    <location>
        <begin position="600"/>
        <end position="623"/>
    </location>
</feature>
<feature type="transmembrane region" description="Helical" evidence="12">
    <location>
        <begin position="1189"/>
        <end position="1207"/>
    </location>
</feature>
<keyword evidence="18" id="KW-1185">Reference proteome</keyword>
<dbReference type="InterPro" id="IPR056770">
    <property type="entry name" value="Piezo_THU9_anchor"/>
</dbReference>
<keyword evidence="5 12" id="KW-0812">Transmembrane</keyword>
<keyword evidence="9" id="KW-0407">Ion channel</keyword>
<gene>
    <name evidence="17" type="ORF">DPX16_3241</name>
</gene>
<evidence type="ECO:0000256" key="11">
    <source>
        <dbReference type="SAM" id="MobiDB-lite"/>
    </source>
</evidence>
<dbReference type="Pfam" id="PF24874">
    <property type="entry name" value="Piezo_THU9_anchor"/>
    <property type="match status" value="1"/>
</dbReference>
<feature type="transmembrane region" description="Helical" evidence="12">
    <location>
        <begin position="1164"/>
        <end position="1183"/>
    </location>
</feature>
<feature type="transmembrane region" description="Helical" evidence="12">
    <location>
        <begin position="266"/>
        <end position="288"/>
    </location>
</feature>
<feature type="transmembrane region" description="Helical" evidence="12">
    <location>
        <begin position="1529"/>
        <end position="1549"/>
    </location>
</feature>
<dbReference type="OrthoDB" id="303066at2759"/>
<evidence type="ECO:0000256" key="1">
    <source>
        <dbReference type="ARBA" id="ARBA00004651"/>
    </source>
</evidence>
<protein>
    <submittedName>
        <fullName evidence="17">Piezo-type mechanosensitive ion channel component 2</fullName>
    </submittedName>
</protein>
<feature type="region of interest" description="Disordered" evidence="11">
    <location>
        <begin position="635"/>
        <end position="654"/>
    </location>
</feature>